<keyword evidence="3" id="KW-1185">Reference proteome</keyword>
<sequence>MKRDELAEIIYQNIFNHKENLKKNFLNHSHEIGFFYLDNLLPLDVAFKLHKSFPKLAETVKRNSIRELKYTAFQMDKYDSVLEEITYAFQEEKIVKLIADICCIQEVYADENLYAGGLSLMEKGNFLNPHLDNSHDKDRNRWRVLNLLYYVTPDWELDFGGNLEIWPKGLKEKQITIESKFNRLVVMATHQNSWHSVSKVQVDNVRCCVSNYYFSEKPLLPSDKFHVTTFRGRPKEKLKDFILQVDNGIRSTLRKFFKKGVRENPHQYKK</sequence>
<gene>
    <name evidence="2" type="ORF">DIS07_01700</name>
</gene>
<dbReference type="Proteomes" id="UP000245670">
    <property type="component" value="Unassembled WGS sequence"/>
</dbReference>
<comment type="caution">
    <text evidence="2">The sequence shown here is derived from an EMBL/GenBank/DDBJ whole genome shotgun (WGS) entry which is preliminary data.</text>
</comment>
<name>A0A2U2JE35_9FLAO</name>
<evidence type="ECO:0000313" key="2">
    <source>
        <dbReference type="EMBL" id="PWG06575.1"/>
    </source>
</evidence>
<dbReference type="InterPro" id="IPR044862">
    <property type="entry name" value="Pro_4_hyd_alph_FE2OG_OXY"/>
</dbReference>
<proteinExistence type="predicted"/>
<dbReference type="EMBL" id="QFFG01000001">
    <property type="protein sequence ID" value="PWG06575.1"/>
    <property type="molecule type" value="Genomic_DNA"/>
</dbReference>
<organism evidence="2 3">
    <name type="scientific">Polaribacter aquimarinus</name>
    <dbReference type="NCBI Taxonomy" id="2100726"/>
    <lineage>
        <taxon>Bacteria</taxon>
        <taxon>Pseudomonadati</taxon>
        <taxon>Bacteroidota</taxon>
        <taxon>Flavobacteriia</taxon>
        <taxon>Flavobacteriales</taxon>
        <taxon>Flavobacteriaceae</taxon>
    </lineage>
</organism>
<dbReference type="RefSeq" id="WP_109403483.1">
    <property type="nucleotide sequence ID" value="NZ_QFFG01000001.1"/>
</dbReference>
<dbReference type="AlphaFoldDB" id="A0A2U2JE35"/>
<accession>A0A2U2JE35</accession>
<feature type="domain" description="Prolyl 4-hydroxylase alpha subunit Fe(2+) 2OG dioxygenase" evidence="1">
    <location>
        <begin position="119"/>
        <end position="213"/>
    </location>
</feature>
<protein>
    <submittedName>
        <fullName evidence="2">2OG-Fe(II) oxygenase</fullName>
    </submittedName>
</protein>
<evidence type="ECO:0000313" key="3">
    <source>
        <dbReference type="Proteomes" id="UP000245670"/>
    </source>
</evidence>
<reference evidence="2 3" key="1">
    <citation type="submission" date="2018-05" db="EMBL/GenBank/DDBJ databases">
        <title>Polaribacter aquimarinus sp. nov., isolated from sediment in a sediment of sea.</title>
        <authorList>
            <person name="Lu D."/>
        </authorList>
    </citation>
    <scope>NUCLEOTIDE SEQUENCE [LARGE SCALE GENOMIC DNA]</scope>
    <source>
        <strain evidence="2 3">ZY113</strain>
    </source>
</reference>
<dbReference type="OrthoDB" id="9783171at2"/>
<dbReference type="Pfam" id="PF13640">
    <property type="entry name" value="2OG-FeII_Oxy_3"/>
    <property type="match status" value="1"/>
</dbReference>
<evidence type="ECO:0000259" key="1">
    <source>
        <dbReference type="Pfam" id="PF13640"/>
    </source>
</evidence>
<dbReference type="Gene3D" id="2.60.120.620">
    <property type="entry name" value="q2cbj1_9rhob like domain"/>
    <property type="match status" value="1"/>
</dbReference>